<protein>
    <recommendedName>
        <fullName evidence="3">Cortex morphogenetic protein CmpA</fullName>
    </recommendedName>
</protein>
<dbReference type="Pfam" id="PF26301">
    <property type="entry name" value="spore_CmpA"/>
    <property type="match status" value="1"/>
</dbReference>
<evidence type="ECO:0000313" key="1">
    <source>
        <dbReference type="EMBL" id="SIS86097.1"/>
    </source>
</evidence>
<dbReference type="InterPro" id="IPR047764">
    <property type="entry name" value="CmpA"/>
</dbReference>
<proteinExistence type="predicted"/>
<evidence type="ECO:0000313" key="2">
    <source>
        <dbReference type="Proteomes" id="UP000186156"/>
    </source>
</evidence>
<dbReference type="OrthoDB" id="2691694at2"/>
<dbReference type="EMBL" id="FTOO01000005">
    <property type="protein sequence ID" value="SIS86097.1"/>
    <property type="molecule type" value="Genomic_DNA"/>
</dbReference>
<dbReference type="RefSeq" id="WP_143232578.1">
    <property type="nucleotide sequence ID" value="NZ_FTOO01000005.1"/>
</dbReference>
<organism evidence="1 2">
    <name type="scientific">Alicyclobacillus vulcanalis</name>
    <dbReference type="NCBI Taxonomy" id="252246"/>
    <lineage>
        <taxon>Bacteria</taxon>
        <taxon>Bacillati</taxon>
        <taxon>Bacillota</taxon>
        <taxon>Bacilli</taxon>
        <taxon>Bacillales</taxon>
        <taxon>Alicyclobacillaceae</taxon>
        <taxon>Alicyclobacillus</taxon>
    </lineage>
</organism>
<name>A0A1N7MJ41_9BACL</name>
<dbReference type="NCBIfam" id="NF033225">
    <property type="entry name" value="spore_CmpA"/>
    <property type="match status" value="1"/>
</dbReference>
<dbReference type="AlphaFoldDB" id="A0A1N7MJ41"/>
<reference evidence="2" key="1">
    <citation type="submission" date="2017-01" db="EMBL/GenBank/DDBJ databases">
        <authorList>
            <person name="Varghese N."/>
            <person name="Submissions S."/>
        </authorList>
    </citation>
    <scope>NUCLEOTIDE SEQUENCE [LARGE SCALE GENOMIC DNA]</scope>
    <source>
        <strain evidence="2">DSM 16176</strain>
    </source>
</reference>
<sequence>MPEWLRSQLRRAFLNRDRKAIVMLNEAYYRYRRSEAKAQP</sequence>
<keyword evidence="2" id="KW-1185">Reference proteome</keyword>
<dbReference type="Proteomes" id="UP000186156">
    <property type="component" value="Unassembled WGS sequence"/>
</dbReference>
<accession>A0A1N7MJ41</accession>
<gene>
    <name evidence="1" type="ORF">SAMN05421799_105191</name>
</gene>
<evidence type="ECO:0008006" key="3">
    <source>
        <dbReference type="Google" id="ProtNLM"/>
    </source>
</evidence>